<dbReference type="RefSeq" id="WP_282589176.1">
    <property type="nucleotide sequence ID" value="NZ_JAMOIM010000066.1"/>
</dbReference>
<feature type="region of interest" description="Disordered" evidence="1">
    <location>
        <begin position="1"/>
        <end position="31"/>
    </location>
</feature>
<keyword evidence="3" id="KW-1185">Reference proteome</keyword>
<reference evidence="2" key="1">
    <citation type="submission" date="2022-05" db="EMBL/GenBank/DDBJ databases">
        <authorList>
            <person name="Pankratov T."/>
        </authorList>
    </citation>
    <scope>NUCLEOTIDE SEQUENCE</scope>
    <source>
        <strain evidence="2">BP6-180914</strain>
    </source>
</reference>
<comment type="caution">
    <text evidence="2">The sequence shown here is derived from an EMBL/GenBank/DDBJ whole genome shotgun (WGS) entry which is preliminary data.</text>
</comment>
<gene>
    <name evidence="2" type="ORF">M8523_33450</name>
</gene>
<proteinExistence type="predicted"/>
<organism evidence="2 3">
    <name type="scientific">Lichenifustis flavocetrariae</name>
    <dbReference type="NCBI Taxonomy" id="2949735"/>
    <lineage>
        <taxon>Bacteria</taxon>
        <taxon>Pseudomonadati</taxon>
        <taxon>Pseudomonadota</taxon>
        <taxon>Alphaproteobacteria</taxon>
        <taxon>Hyphomicrobiales</taxon>
        <taxon>Lichenihabitantaceae</taxon>
        <taxon>Lichenifustis</taxon>
    </lineage>
</organism>
<dbReference type="EMBL" id="JAMOIM010000066">
    <property type="protein sequence ID" value="MCW6512801.1"/>
    <property type="molecule type" value="Genomic_DNA"/>
</dbReference>
<evidence type="ECO:0000256" key="1">
    <source>
        <dbReference type="SAM" id="MobiDB-lite"/>
    </source>
</evidence>
<name>A0AA41Z230_9HYPH</name>
<sequence length="614" mass="68022">MDQERVENQASVSRHAVRRTRCGGPTDGGVPPCPGVSFQLTGGRKPVTVNLARLTRQALASEVAVLIWKGHHLRSAFTARSSIENAALAARRFCEFLDGNGRGDVQSLAHIDAATLDHFEDWLSDLDLPPGDAVWRNQNAIVQLLRAWAAQNGGFASLELEHRCSYTLANRTRGKSVPREPYGDSVLARIMDAARRAVGAIQRRTARAEEALELGGDPMQRGWGYRPNVLWHLRNVGMINGPRMALLQRAFRSQGIRPSELLNEVHLPATDFVPFIILLIEATTLPMECVKDLQADCLVPPRSRGSKWRIRYVKKRQDELSHEEEIEVDQPFSAGWLVRLLLELTACTRRQMGYAPDAGPLFVGNRKRALASHEVLKDTVASFLARNPINGEDGRPLPFLTLSRLRKDAKSSDYRAGKGDPHLMRKDHTERTRFRHYLDLEALRDVHEQAAADGIQAAHDTATGPIVLSPAASEHMDRDLAAAALALGISEGQAREIASGDADVYIAACLGFHHRPGAPAGKRCGDPVYGCLECSNAVFMPHHVPNALHVLGMLEADELRMPPEEWARSRGLLYTRLRQVIELFPRDEIEEARRVSGPAGIPALSFLQLFQKLD</sequence>
<accession>A0AA41Z230</accession>
<dbReference type="AlphaFoldDB" id="A0AA41Z230"/>
<evidence type="ECO:0000313" key="3">
    <source>
        <dbReference type="Proteomes" id="UP001165667"/>
    </source>
</evidence>
<evidence type="ECO:0000313" key="2">
    <source>
        <dbReference type="EMBL" id="MCW6512801.1"/>
    </source>
</evidence>
<protein>
    <submittedName>
        <fullName evidence="2">Uncharacterized protein</fullName>
    </submittedName>
</protein>
<dbReference type="Proteomes" id="UP001165667">
    <property type="component" value="Unassembled WGS sequence"/>
</dbReference>